<dbReference type="PATRIC" id="fig|1121335.3.peg.1795"/>
<dbReference type="EMBL" id="CP004044">
    <property type="protein sequence ID" value="AGC68784.1"/>
    <property type="molecule type" value="Genomic_DNA"/>
</dbReference>
<dbReference type="PANTHER" id="PTHR43308">
    <property type="entry name" value="OUTER MEMBRANE PROTEIN ALPHA-RELATED"/>
    <property type="match status" value="1"/>
</dbReference>
<feature type="domain" description="SLH" evidence="3">
    <location>
        <begin position="37"/>
        <end position="100"/>
    </location>
</feature>
<dbReference type="AlphaFoldDB" id="L7VQ15"/>
<keyword evidence="2" id="KW-0812">Transmembrane</keyword>
<organism evidence="4 5">
    <name type="scientific">Thermoclostridium stercorarium (strain ATCC 35414 / DSM 8532 / NCIMB 11754)</name>
    <name type="common">Clostridium stercorarium</name>
    <dbReference type="NCBI Taxonomy" id="1121335"/>
    <lineage>
        <taxon>Bacteria</taxon>
        <taxon>Bacillati</taxon>
        <taxon>Bacillota</taxon>
        <taxon>Clostridia</taxon>
        <taxon>Eubacteriales</taxon>
        <taxon>Oscillospiraceae</taxon>
        <taxon>Thermoclostridium</taxon>
    </lineage>
</organism>
<evidence type="ECO:0000256" key="2">
    <source>
        <dbReference type="SAM" id="Phobius"/>
    </source>
</evidence>
<dbReference type="PROSITE" id="PS51272">
    <property type="entry name" value="SLH"/>
    <property type="match status" value="2"/>
</dbReference>
<dbReference type="Proteomes" id="UP000011220">
    <property type="component" value="Chromosome"/>
</dbReference>
<keyword evidence="5" id="KW-1185">Reference proteome</keyword>
<protein>
    <submittedName>
        <fullName evidence="4">S-layer domain protein</fullName>
    </submittedName>
</protein>
<name>L7VQ15_THES1</name>
<evidence type="ECO:0000259" key="3">
    <source>
        <dbReference type="PROSITE" id="PS51272"/>
    </source>
</evidence>
<dbReference type="STRING" id="1121335.Cst_c18060"/>
<feature type="transmembrane region" description="Helical" evidence="2">
    <location>
        <begin position="12"/>
        <end position="29"/>
    </location>
</feature>
<dbReference type="KEGG" id="css:Cst_c18060"/>
<keyword evidence="2" id="KW-0472">Membrane</keyword>
<evidence type="ECO:0000256" key="1">
    <source>
        <dbReference type="ARBA" id="ARBA00022737"/>
    </source>
</evidence>
<keyword evidence="2" id="KW-1133">Transmembrane helix</keyword>
<sequence>MIKKQKNISKILSFVMALSMILTTGVYITQTKVFATSAVTFEDVKTTDWFYNNVMELTKRGLISGYPDKTFRPNSNIKVDEFVKILVSAIDESVISSRNGYWAEGYINKAKELGIIQDGEFSSYTRNITRGEIARMIVRAGTGTVADEKGINLEIPENYTEYAPIITDYSTLDTASQDIALKIFVSGIITGFADGTIGFNKNATRAEASAILMRFLEKDQRRIPQLPEDLGNTLYEEKQIPNPASVFEKRKNGLNAFSAEELKILLDEIYPGDNLTQEWIDTYPAEKLYEYFGQKYHDTFYDYIRTSEKVIDNSTVECDITVRLSDGSIKKHKVRLKMDDNLFWSVISDDIVQ</sequence>
<dbReference type="eggNOG" id="COG0791">
    <property type="taxonomic scope" value="Bacteria"/>
</dbReference>
<dbReference type="InterPro" id="IPR001119">
    <property type="entry name" value="SLH_dom"/>
</dbReference>
<evidence type="ECO:0000313" key="4">
    <source>
        <dbReference type="EMBL" id="AGC68784.1"/>
    </source>
</evidence>
<feature type="domain" description="SLH" evidence="3">
    <location>
        <begin position="162"/>
        <end position="226"/>
    </location>
</feature>
<dbReference type="InterPro" id="IPR051465">
    <property type="entry name" value="Cell_Envelope_Struct_Comp"/>
</dbReference>
<dbReference type="Pfam" id="PF00395">
    <property type="entry name" value="SLH"/>
    <property type="match status" value="1"/>
</dbReference>
<proteinExistence type="predicted"/>
<evidence type="ECO:0000313" key="5">
    <source>
        <dbReference type="Proteomes" id="UP000011220"/>
    </source>
</evidence>
<keyword evidence="1" id="KW-0677">Repeat</keyword>
<dbReference type="PANTHER" id="PTHR43308:SF5">
    <property type="entry name" value="S-LAYER PROTEIN _ PEPTIDOGLYCAN ENDO-BETA-N-ACETYLGLUCOSAMINIDASE"/>
    <property type="match status" value="1"/>
</dbReference>
<dbReference type="RefSeq" id="WP_015359466.1">
    <property type="nucleotide sequence ID" value="NC_020134.1"/>
</dbReference>
<gene>
    <name evidence="4" type="ordered locus">Cst_c18060</name>
</gene>
<reference evidence="4 5" key="1">
    <citation type="journal article" date="2013" name="Genome Announc.">
        <title>Complete genome sequence of Clostridium stercorarium subsp. stercorarium strain DSM 8532, a thermophilic degrader of plant cell wall fibers.</title>
        <authorList>
            <person name="Poehlein A."/>
            <person name="Zverlov V.V."/>
            <person name="Daniel R."/>
            <person name="Schwarz W.H."/>
            <person name="Liebl W."/>
        </authorList>
    </citation>
    <scope>NUCLEOTIDE SEQUENCE [LARGE SCALE GENOMIC DNA]</scope>
    <source>
        <strain evidence="5">ATCC 35414 / DSM 8532 / NCIMB 11754</strain>
    </source>
</reference>
<accession>L7VQ15</accession>
<dbReference type="KEGG" id="csd:Clst_1736"/>